<dbReference type="EMBL" id="UZAH01037827">
    <property type="protein sequence ID" value="VDP50951.1"/>
    <property type="molecule type" value="Genomic_DNA"/>
</dbReference>
<evidence type="ECO:0000256" key="1">
    <source>
        <dbReference type="SAM" id="MobiDB-lite"/>
    </source>
</evidence>
<sequence>MGINDENGHLLTNRKRAMERWHDYFERISTVEFAHPPTPCVPPTHSSPRSARGDLPSVDSVRKTVSHRMFGCVTHQPRRHRPRNFEDEPSNLRSRSFDPPSSVKALALPPPKSSGRQSSVEARPASTKGA</sequence>
<dbReference type="OrthoDB" id="5862753at2759"/>
<protein>
    <submittedName>
        <fullName evidence="2">Uncharacterized protein</fullName>
    </submittedName>
</protein>
<reference evidence="2" key="1">
    <citation type="submission" date="2018-11" db="EMBL/GenBank/DDBJ databases">
        <authorList>
            <consortium name="Pathogen Informatics"/>
        </authorList>
    </citation>
    <scope>NUCLEOTIDE SEQUENCE [LARGE SCALE GENOMIC DNA]</scope>
</reference>
<evidence type="ECO:0000313" key="2">
    <source>
        <dbReference type="EMBL" id="VDP50951.1"/>
    </source>
</evidence>
<accession>A0A3P8E3L7</accession>
<dbReference type="AlphaFoldDB" id="A0A3P8E3L7"/>
<name>A0A3P8E3L7_HELPZ</name>
<gene>
    <name evidence="2" type="ORF">HPBE_LOCUS25392</name>
</gene>
<proteinExistence type="predicted"/>
<feature type="region of interest" description="Disordered" evidence="1">
    <location>
        <begin position="34"/>
        <end position="130"/>
    </location>
</feature>
<organism evidence="2">
    <name type="scientific">Heligmosomoides polygyrus</name>
    <name type="common">Parasitic roundworm</name>
    <dbReference type="NCBI Taxonomy" id="6339"/>
    <lineage>
        <taxon>Eukaryota</taxon>
        <taxon>Metazoa</taxon>
        <taxon>Ecdysozoa</taxon>
        <taxon>Nematoda</taxon>
        <taxon>Chromadorea</taxon>
        <taxon>Rhabditida</taxon>
        <taxon>Rhabditina</taxon>
        <taxon>Rhabditomorpha</taxon>
        <taxon>Strongyloidea</taxon>
        <taxon>Heligmosomidae</taxon>
        <taxon>Heligmosomoides</taxon>
    </lineage>
</organism>